<evidence type="ECO:0000256" key="7">
    <source>
        <dbReference type="SAM" id="MobiDB-lite"/>
    </source>
</evidence>
<evidence type="ECO:0000256" key="1">
    <source>
        <dbReference type="ARBA" id="ARBA00004245"/>
    </source>
</evidence>
<dbReference type="InterPro" id="IPR036961">
    <property type="entry name" value="Kinesin_motor_dom_sf"/>
</dbReference>
<sequence>MDPGNGPFGLKPPSPLRTNRNIRLAAIISNDDIESTRIQVPALNQVHLTGSIKVHSRNAFETVFEPDTSQAHLSETLIPSLVNQLFTGTDAAFVALGAKSQCKESILYDNKENKAGLFQGVVSALFEKVEELKTQQPDGRHQVRMSAVIYSQRDATVLDLLSQFNSDPRRKSIKLVDDPRMGVSIENESEVKVDSAEQALFYLNTVIDHRIIQEPETYRTSHLLIFLSLYAFRTGTNTLEGGRSRLALIDLGIGERNSMKGDLTMPAIGGILLALCQGQKYIPARENALSLLLKYSLSTARLAQFLFSFGEKQDDNENIVQLASKLSRTKKAANNLALKREKPSSDGASVSSNERRRRELESGSEFSAPETVIFLGPSGGSSSEKSGTPLQTPRTLRRTTSSGLSGVSIPSSARSPSANSTRLTGTSDSSIRTCTGSIPPMLKDHTPFLSPTLKLYDDLCSPPSTSATNMTYPDMTAFGGKSNQDRDDFGITIASPKKSKNRYNLDDGKRQAIINWMENCDPPPNENEFYLDEKRECGILTYPLEDIIEQEEDSSRTNSTSKSKRDHPLRILSKECLEKVDSLDTMQETLEEFTRVDDEETKMQEALEKALEAATVSISSLRSHEILTKLNGDLSQEMTNTISVTATTGTPSETDMYRRASHLEEYAMQKVREMEQKSKKKSRLGLNCCQASMASSTSTAPNDCSQRDEISACTVEKSDDDRRKEDLRRRREALKLEEFEIKREKRILKKELEEKPSLAKQVTLQLHQLAMPSKSHRPRITSDSLPTTPTHSHRKMGSASPQRPHYTSPVHQSHQSLPRHSRIASSNSQIQNGSVSHKQRQDGSSSRKTSRTRQEKSEKRDHRDREQRPSLPKDHRSVPVDDMPIRSPYAKMTSPKQSAGTSSGRGSEDNSSSLVKGKRQSYSASSGYESDPYSRIEKMGAALDKKMSLNREVELLKERQRRLKIELKEAKERIGQIEDVKTLGFHRVPNNVSPTTLADALVQENRILEKRLIACRNHTMLVTTFL</sequence>
<dbReference type="OrthoDB" id="8862460at2759"/>
<dbReference type="Pfam" id="PF00225">
    <property type="entry name" value="Kinesin"/>
    <property type="match status" value="1"/>
</dbReference>
<evidence type="ECO:0000256" key="4">
    <source>
        <dbReference type="ARBA" id="ARBA00023212"/>
    </source>
</evidence>
<evidence type="ECO:0000256" key="2">
    <source>
        <dbReference type="ARBA" id="ARBA00022741"/>
    </source>
</evidence>
<feature type="compositionally biased region" description="Polar residues" evidence="7">
    <location>
        <begin position="413"/>
        <end position="436"/>
    </location>
</feature>
<feature type="domain" description="Kinesin motor" evidence="8">
    <location>
        <begin position="15"/>
        <end position="332"/>
    </location>
</feature>
<dbReference type="GO" id="GO:0005524">
    <property type="term" value="F:ATP binding"/>
    <property type="evidence" value="ECO:0007669"/>
    <property type="project" value="UniProtKB-KW"/>
</dbReference>
<dbReference type="SUPFAM" id="SSF52540">
    <property type="entry name" value="P-loop containing nucleoside triphosphate hydrolases"/>
    <property type="match status" value="1"/>
</dbReference>
<keyword evidence="4" id="KW-0206">Cytoskeleton</keyword>
<evidence type="ECO:0000313" key="10">
    <source>
        <dbReference type="Proteomes" id="UP000218231"/>
    </source>
</evidence>
<dbReference type="EMBL" id="LIAE01009632">
    <property type="protein sequence ID" value="PAV68996.1"/>
    <property type="molecule type" value="Genomic_DNA"/>
</dbReference>
<dbReference type="PANTHER" id="PTHR21608">
    <property type="entry name" value="KINESIN-LIKE PROTEIN CG14535"/>
    <property type="match status" value="1"/>
</dbReference>
<dbReference type="GO" id="GO:0007018">
    <property type="term" value="P:microtubule-based movement"/>
    <property type="evidence" value="ECO:0007669"/>
    <property type="project" value="InterPro"/>
</dbReference>
<feature type="coiled-coil region" evidence="6">
    <location>
        <begin position="717"/>
        <end position="744"/>
    </location>
</feature>
<dbReference type="STRING" id="2018661.A0A2A2K4S4"/>
<reference evidence="9 10" key="1">
    <citation type="journal article" date="2017" name="Curr. Biol.">
        <title>Genome architecture and evolution of a unichromosomal asexual nematode.</title>
        <authorList>
            <person name="Fradin H."/>
            <person name="Zegar C."/>
            <person name="Gutwein M."/>
            <person name="Lucas J."/>
            <person name="Kovtun M."/>
            <person name="Corcoran D."/>
            <person name="Baugh L.R."/>
            <person name="Kiontke K."/>
            <person name="Gunsalus K."/>
            <person name="Fitch D.H."/>
            <person name="Piano F."/>
        </authorList>
    </citation>
    <scope>NUCLEOTIDE SEQUENCE [LARGE SCALE GENOMIC DNA]</scope>
    <source>
        <strain evidence="9">PF1309</strain>
    </source>
</reference>
<evidence type="ECO:0000256" key="6">
    <source>
        <dbReference type="SAM" id="Coils"/>
    </source>
</evidence>
<gene>
    <name evidence="9" type="ORF">WR25_13906</name>
</gene>
<dbReference type="InterPro" id="IPR027417">
    <property type="entry name" value="P-loop_NTPase"/>
</dbReference>
<comment type="subcellular location">
    <subcellularLocation>
        <location evidence="1">Cytoplasm</location>
        <location evidence="1">Cytoskeleton</location>
    </subcellularLocation>
</comment>
<evidence type="ECO:0000256" key="5">
    <source>
        <dbReference type="PROSITE-ProRule" id="PRU00283"/>
    </source>
</evidence>
<feature type="compositionally biased region" description="Polar residues" evidence="7">
    <location>
        <begin position="781"/>
        <end position="790"/>
    </location>
</feature>
<dbReference type="InterPro" id="IPR001752">
    <property type="entry name" value="Kinesin_motor_dom"/>
</dbReference>
<comment type="caution">
    <text evidence="5">Lacks conserved residue(s) required for the propagation of feature annotation.</text>
</comment>
<feature type="compositionally biased region" description="Polar residues" evidence="7">
    <location>
        <begin position="823"/>
        <end position="847"/>
    </location>
</feature>
<keyword evidence="2" id="KW-0547">Nucleotide-binding</keyword>
<dbReference type="GO" id="GO:0003777">
    <property type="term" value="F:microtubule motor activity"/>
    <property type="evidence" value="ECO:0007669"/>
    <property type="project" value="InterPro"/>
</dbReference>
<keyword evidence="6" id="KW-0175">Coiled coil</keyword>
<protein>
    <recommendedName>
        <fullName evidence="8">Kinesin motor domain-containing protein</fullName>
    </recommendedName>
</protein>
<comment type="caution">
    <text evidence="9">The sequence shown here is derived from an EMBL/GenBank/DDBJ whole genome shotgun (WGS) entry which is preliminary data.</text>
</comment>
<dbReference type="Proteomes" id="UP000218231">
    <property type="component" value="Unassembled WGS sequence"/>
</dbReference>
<keyword evidence="4" id="KW-0963">Cytoplasm</keyword>
<evidence type="ECO:0000259" key="8">
    <source>
        <dbReference type="PROSITE" id="PS50067"/>
    </source>
</evidence>
<dbReference type="PANTHER" id="PTHR21608:SF7">
    <property type="entry name" value="KINESIN-LIKE PROTEIN CG14535"/>
    <property type="match status" value="1"/>
</dbReference>
<evidence type="ECO:0000256" key="3">
    <source>
        <dbReference type="ARBA" id="ARBA00022840"/>
    </source>
</evidence>
<organism evidence="9 10">
    <name type="scientific">Diploscapter pachys</name>
    <dbReference type="NCBI Taxonomy" id="2018661"/>
    <lineage>
        <taxon>Eukaryota</taxon>
        <taxon>Metazoa</taxon>
        <taxon>Ecdysozoa</taxon>
        <taxon>Nematoda</taxon>
        <taxon>Chromadorea</taxon>
        <taxon>Rhabditida</taxon>
        <taxon>Rhabditina</taxon>
        <taxon>Rhabditomorpha</taxon>
        <taxon>Rhabditoidea</taxon>
        <taxon>Rhabditidae</taxon>
        <taxon>Diploscapter</taxon>
    </lineage>
</organism>
<accession>A0A2A2K4S4</accession>
<feature type="compositionally biased region" description="Low complexity" evidence="7">
    <location>
        <begin position="902"/>
        <end position="913"/>
    </location>
</feature>
<dbReference type="GO" id="GO:0005856">
    <property type="term" value="C:cytoskeleton"/>
    <property type="evidence" value="ECO:0007669"/>
    <property type="project" value="UniProtKB-SubCell"/>
</dbReference>
<feature type="region of interest" description="Disordered" evidence="7">
    <location>
        <begin position="769"/>
        <end position="932"/>
    </location>
</feature>
<dbReference type="AlphaFoldDB" id="A0A2A2K4S4"/>
<comment type="similarity">
    <text evidence="5">Belongs to the TRAFAC class myosin-kinesin ATPase superfamily. Kinesin family.</text>
</comment>
<keyword evidence="3" id="KW-0067">ATP-binding</keyword>
<feature type="coiled-coil region" evidence="6">
    <location>
        <begin position="939"/>
        <end position="980"/>
    </location>
</feature>
<keyword evidence="10" id="KW-1185">Reference proteome</keyword>
<dbReference type="SMART" id="SM00129">
    <property type="entry name" value="KISc"/>
    <property type="match status" value="1"/>
</dbReference>
<name>A0A2A2K4S4_9BILA</name>
<dbReference type="PROSITE" id="PS50067">
    <property type="entry name" value="KINESIN_MOTOR_2"/>
    <property type="match status" value="1"/>
</dbReference>
<evidence type="ECO:0000313" key="9">
    <source>
        <dbReference type="EMBL" id="PAV68996.1"/>
    </source>
</evidence>
<feature type="region of interest" description="Disordered" evidence="7">
    <location>
        <begin position="335"/>
        <end position="438"/>
    </location>
</feature>
<feature type="region of interest" description="Disordered" evidence="7">
    <location>
        <begin position="548"/>
        <end position="567"/>
    </location>
</feature>
<dbReference type="GO" id="GO:0008017">
    <property type="term" value="F:microtubule binding"/>
    <property type="evidence" value="ECO:0007669"/>
    <property type="project" value="InterPro"/>
</dbReference>
<dbReference type="Gene3D" id="3.40.850.10">
    <property type="entry name" value="Kinesin motor domain"/>
    <property type="match status" value="1"/>
</dbReference>
<feature type="compositionally biased region" description="Basic and acidic residues" evidence="7">
    <location>
        <begin position="852"/>
        <end position="879"/>
    </location>
</feature>
<feature type="compositionally biased region" description="Low complexity" evidence="7">
    <location>
        <begin position="380"/>
        <end position="412"/>
    </location>
</feature>
<proteinExistence type="inferred from homology"/>
<dbReference type="InterPro" id="IPR027640">
    <property type="entry name" value="Kinesin-like_fam"/>
</dbReference>